<keyword evidence="2" id="KW-1185">Reference proteome</keyword>
<dbReference type="EMBL" id="FN649750">
    <property type="protein sequence ID" value="CBN79405.1"/>
    <property type="molecule type" value="Genomic_DNA"/>
</dbReference>
<organism evidence="1 2">
    <name type="scientific">Ectocarpus siliculosus</name>
    <name type="common">Brown alga</name>
    <name type="synonym">Conferva siliculosa</name>
    <dbReference type="NCBI Taxonomy" id="2880"/>
    <lineage>
        <taxon>Eukaryota</taxon>
        <taxon>Sar</taxon>
        <taxon>Stramenopiles</taxon>
        <taxon>Ochrophyta</taxon>
        <taxon>PX clade</taxon>
        <taxon>Phaeophyceae</taxon>
        <taxon>Ectocarpales</taxon>
        <taxon>Ectocarpaceae</taxon>
        <taxon>Ectocarpus</taxon>
    </lineage>
</organism>
<evidence type="ECO:0000313" key="1">
    <source>
        <dbReference type="EMBL" id="CBN79405.1"/>
    </source>
</evidence>
<name>D8LIA2_ECTSI</name>
<dbReference type="AlphaFoldDB" id="D8LIA2"/>
<dbReference type="EMBL" id="FN648388">
    <property type="protein sequence ID" value="CBN79405.1"/>
    <property type="molecule type" value="Genomic_DNA"/>
</dbReference>
<dbReference type="Proteomes" id="UP000002630">
    <property type="component" value="Linkage Group LG25"/>
</dbReference>
<sequence length="55" mass="6016">MVIGYGECPIGSLVSRPQQPISVFPPRRPRIPILDAGDCAACCISSPFYCYQGRE</sequence>
<evidence type="ECO:0000313" key="2">
    <source>
        <dbReference type="Proteomes" id="UP000002630"/>
    </source>
</evidence>
<dbReference type="InParanoid" id="D8LIA2"/>
<accession>D8LIA2</accession>
<protein>
    <submittedName>
        <fullName evidence="1">Uncharacterized protein</fullName>
    </submittedName>
</protein>
<reference evidence="1 2" key="1">
    <citation type="journal article" date="2010" name="Nature">
        <title>The Ectocarpus genome and the independent evolution of multicellularity in brown algae.</title>
        <authorList>
            <person name="Cock J.M."/>
            <person name="Sterck L."/>
            <person name="Rouze P."/>
            <person name="Scornet D."/>
            <person name="Allen A.E."/>
            <person name="Amoutzias G."/>
            <person name="Anthouard V."/>
            <person name="Artiguenave F."/>
            <person name="Aury J.M."/>
            <person name="Badger J.H."/>
            <person name="Beszteri B."/>
            <person name="Billiau K."/>
            <person name="Bonnet E."/>
            <person name="Bothwell J.H."/>
            <person name="Bowler C."/>
            <person name="Boyen C."/>
            <person name="Brownlee C."/>
            <person name="Carrano C.J."/>
            <person name="Charrier B."/>
            <person name="Cho G.Y."/>
            <person name="Coelho S.M."/>
            <person name="Collen J."/>
            <person name="Corre E."/>
            <person name="Da Silva C."/>
            <person name="Delage L."/>
            <person name="Delaroque N."/>
            <person name="Dittami S.M."/>
            <person name="Doulbeau S."/>
            <person name="Elias M."/>
            <person name="Farnham G."/>
            <person name="Gachon C.M."/>
            <person name="Gschloessl B."/>
            <person name="Heesch S."/>
            <person name="Jabbari K."/>
            <person name="Jubin C."/>
            <person name="Kawai H."/>
            <person name="Kimura K."/>
            <person name="Kloareg B."/>
            <person name="Kupper F.C."/>
            <person name="Lang D."/>
            <person name="Le Bail A."/>
            <person name="Leblanc C."/>
            <person name="Lerouge P."/>
            <person name="Lohr M."/>
            <person name="Lopez P.J."/>
            <person name="Martens C."/>
            <person name="Maumus F."/>
            <person name="Michel G."/>
            <person name="Miranda-Saavedra D."/>
            <person name="Morales J."/>
            <person name="Moreau H."/>
            <person name="Motomura T."/>
            <person name="Nagasato C."/>
            <person name="Napoli C.A."/>
            <person name="Nelson D.R."/>
            <person name="Nyvall-Collen P."/>
            <person name="Peters A.F."/>
            <person name="Pommier C."/>
            <person name="Potin P."/>
            <person name="Poulain J."/>
            <person name="Quesneville H."/>
            <person name="Read B."/>
            <person name="Rensing S.A."/>
            <person name="Ritter A."/>
            <person name="Rousvoal S."/>
            <person name="Samanta M."/>
            <person name="Samson G."/>
            <person name="Schroeder D.C."/>
            <person name="Segurens B."/>
            <person name="Strittmatter M."/>
            <person name="Tonon T."/>
            <person name="Tregear J.W."/>
            <person name="Valentin K."/>
            <person name="von Dassow P."/>
            <person name="Yamagishi T."/>
            <person name="Van de Peer Y."/>
            <person name="Wincker P."/>
        </authorList>
    </citation>
    <scope>NUCLEOTIDE SEQUENCE [LARGE SCALE GENOMIC DNA]</scope>
    <source>
        <strain evidence="2">Ec32 / CCAP1310/4</strain>
    </source>
</reference>
<proteinExistence type="predicted"/>
<gene>
    <name evidence="1" type="ORF">Esi_0210_0001</name>
</gene>